<name>A0A9P4VR06_9PEZI</name>
<evidence type="ECO:0000256" key="1">
    <source>
        <dbReference type="SAM" id="MobiDB-lite"/>
    </source>
</evidence>
<dbReference type="EMBL" id="MU006096">
    <property type="protein sequence ID" value="KAF2838890.1"/>
    <property type="molecule type" value="Genomic_DNA"/>
</dbReference>
<gene>
    <name evidence="2" type="ORF">M501DRAFT_1004728</name>
</gene>
<organism evidence="2 3">
    <name type="scientific">Patellaria atrata CBS 101060</name>
    <dbReference type="NCBI Taxonomy" id="1346257"/>
    <lineage>
        <taxon>Eukaryota</taxon>
        <taxon>Fungi</taxon>
        <taxon>Dikarya</taxon>
        <taxon>Ascomycota</taxon>
        <taxon>Pezizomycotina</taxon>
        <taxon>Dothideomycetes</taxon>
        <taxon>Dothideomycetes incertae sedis</taxon>
        <taxon>Patellariales</taxon>
        <taxon>Patellariaceae</taxon>
        <taxon>Patellaria</taxon>
    </lineage>
</organism>
<sequence length="198" mass="22272">MNVRKRSKLRPVELDGFVGKVLIYQMQVLVLANIGKTFASEVIFESSNRPNRNISYERLDTRNPRFKIPDEAYRQLSQIKTPVKAYSERESDESETTEETQTSEDSEDIDDGADSDLSEEECSTSGEELPATTPLTGQDDVFRGISATKHLQRADWILHEHTLSSVGHVGRPYSNPGQAHLMRAGGAWIEVPEEIYGE</sequence>
<evidence type="ECO:0000313" key="2">
    <source>
        <dbReference type="EMBL" id="KAF2838890.1"/>
    </source>
</evidence>
<proteinExistence type="predicted"/>
<dbReference type="Proteomes" id="UP000799429">
    <property type="component" value="Unassembled WGS sequence"/>
</dbReference>
<evidence type="ECO:0000313" key="3">
    <source>
        <dbReference type="Proteomes" id="UP000799429"/>
    </source>
</evidence>
<dbReference type="AlphaFoldDB" id="A0A9P4VR06"/>
<feature type="compositionally biased region" description="Acidic residues" evidence="1">
    <location>
        <begin position="90"/>
        <end position="122"/>
    </location>
</feature>
<protein>
    <submittedName>
        <fullName evidence="2">Uncharacterized protein</fullName>
    </submittedName>
</protein>
<feature type="region of interest" description="Disordered" evidence="1">
    <location>
        <begin position="79"/>
        <end position="138"/>
    </location>
</feature>
<reference evidence="2" key="1">
    <citation type="journal article" date="2020" name="Stud. Mycol.">
        <title>101 Dothideomycetes genomes: a test case for predicting lifestyles and emergence of pathogens.</title>
        <authorList>
            <person name="Haridas S."/>
            <person name="Albert R."/>
            <person name="Binder M."/>
            <person name="Bloem J."/>
            <person name="Labutti K."/>
            <person name="Salamov A."/>
            <person name="Andreopoulos B."/>
            <person name="Baker S."/>
            <person name="Barry K."/>
            <person name="Bills G."/>
            <person name="Bluhm B."/>
            <person name="Cannon C."/>
            <person name="Castanera R."/>
            <person name="Culley D."/>
            <person name="Daum C."/>
            <person name="Ezra D."/>
            <person name="Gonzalez J."/>
            <person name="Henrissat B."/>
            <person name="Kuo A."/>
            <person name="Liang C."/>
            <person name="Lipzen A."/>
            <person name="Lutzoni F."/>
            <person name="Magnuson J."/>
            <person name="Mondo S."/>
            <person name="Nolan M."/>
            <person name="Ohm R."/>
            <person name="Pangilinan J."/>
            <person name="Park H.-J."/>
            <person name="Ramirez L."/>
            <person name="Alfaro M."/>
            <person name="Sun H."/>
            <person name="Tritt A."/>
            <person name="Yoshinaga Y."/>
            <person name="Zwiers L.-H."/>
            <person name="Turgeon B."/>
            <person name="Goodwin S."/>
            <person name="Spatafora J."/>
            <person name="Crous P."/>
            <person name="Grigoriev I."/>
        </authorList>
    </citation>
    <scope>NUCLEOTIDE SEQUENCE</scope>
    <source>
        <strain evidence="2">CBS 101060</strain>
    </source>
</reference>
<accession>A0A9P4VR06</accession>
<keyword evidence="3" id="KW-1185">Reference proteome</keyword>
<comment type="caution">
    <text evidence="2">The sequence shown here is derived from an EMBL/GenBank/DDBJ whole genome shotgun (WGS) entry which is preliminary data.</text>
</comment>